<dbReference type="InterPro" id="IPR011011">
    <property type="entry name" value="Znf_FYVE_PHD"/>
</dbReference>
<organism evidence="1 2">
    <name type="scientific">Psylliodes chrysocephalus</name>
    <dbReference type="NCBI Taxonomy" id="3402493"/>
    <lineage>
        <taxon>Eukaryota</taxon>
        <taxon>Metazoa</taxon>
        <taxon>Ecdysozoa</taxon>
        <taxon>Arthropoda</taxon>
        <taxon>Hexapoda</taxon>
        <taxon>Insecta</taxon>
        <taxon>Pterygota</taxon>
        <taxon>Neoptera</taxon>
        <taxon>Endopterygota</taxon>
        <taxon>Coleoptera</taxon>
        <taxon>Polyphaga</taxon>
        <taxon>Cucujiformia</taxon>
        <taxon>Chrysomeloidea</taxon>
        <taxon>Chrysomelidae</taxon>
        <taxon>Galerucinae</taxon>
        <taxon>Alticini</taxon>
        <taxon>Psylliodes</taxon>
    </lineage>
</organism>
<dbReference type="SUPFAM" id="SSF57903">
    <property type="entry name" value="FYVE/PHD zinc finger"/>
    <property type="match status" value="1"/>
</dbReference>
<keyword evidence="2" id="KW-1185">Reference proteome</keyword>
<proteinExistence type="predicted"/>
<evidence type="ECO:0000313" key="1">
    <source>
        <dbReference type="EMBL" id="CAH1108168.1"/>
    </source>
</evidence>
<reference evidence="1" key="1">
    <citation type="submission" date="2022-01" db="EMBL/GenBank/DDBJ databases">
        <authorList>
            <person name="King R."/>
        </authorList>
    </citation>
    <scope>NUCLEOTIDE SEQUENCE</scope>
</reference>
<dbReference type="AlphaFoldDB" id="A0A9P0GCE2"/>
<dbReference type="Proteomes" id="UP001153636">
    <property type="component" value="Chromosome 3"/>
</dbReference>
<accession>A0A9P0GCE2</accession>
<dbReference type="OrthoDB" id="6738932at2759"/>
<name>A0A9P0GCE2_9CUCU</name>
<gene>
    <name evidence="1" type="ORF">PSYICH_LOCUS8951</name>
</gene>
<sequence length="183" mass="20875">MVTCSICKQKFMHTCVNLSVNEVRTLNGNRGYDWTCIGCRAMGKDMKDLKALIIQLQNDIKDLRDKNLRIVYNRASPDFDFEDVMTEFTERQKRRNNIVIFKVSEPDQNKSLKEQKVIDKNKVSAILNTVASDLPTTNIKPIRLGASAASKIRPIKIILESETTVSSVLKNSKRLNRTRISSK</sequence>
<protein>
    <submittedName>
        <fullName evidence="1">Uncharacterized protein</fullName>
    </submittedName>
</protein>
<evidence type="ECO:0000313" key="2">
    <source>
        <dbReference type="Proteomes" id="UP001153636"/>
    </source>
</evidence>
<dbReference type="EMBL" id="OV651815">
    <property type="protein sequence ID" value="CAH1108168.1"/>
    <property type="molecule type" value="Genomic_DNA"/>
</dbReference>